<name>A0ABX1NH25_9RHOO</name>
<evidence type="ECO:0008006" key="3">
    <source>
        <dbReference type="Google" id="ProtNLM"/>
    </source>
</evidence>
<sequence>MEMPPKEVIEAAEVVGRWFAERNMTDWCLGPCASRAELENVKQVEFPRRVEKVAEGWRKKCDRLTEENARLRHAVKIAAKTFGEYAEIHAAKTPPEGLKVRRNENLRDLCREALTPNSN</sequence>
<dbReference type="Proteomes" id="UP000634522">
    <property type="component" value="Unassembled WGS sequence"/>
</dbReference>
<proteinExistence type="predicted"/>
<gene>
    <name evidence="1" type="ORF">GPA27_13675</name>
</gene>
<comment type="caution">
    <text evidence="1">The sequence shown here is derived from an EMBL/GenBank/DDBJ whole genome shotgun (WGS) entry which is preliminary data.</text>
</comment>
<dbReference type="EMBL" id="WTVS01000026">
    <property type="protein sequence ID" value="NMF98435.1"/>
    <property type="molecule type" value="Genomic_DNA"/>
</dbReference>
<accession>A0ABX1NH25</accession>
<evidence type="ECO:0000313" key="1">
    <source>
        <dbReference type="EMBL" id="NMF98435.1"/>
    </source>
</evidence>
<dbReference type="RefSeq" id="WP_169141186.1">
    <property type="nucleotide sequence ID" value="NZ_WTVS01000026.1"/>
</dbReference>
<protein>
    <recommendedName>
        <fullName evidence="3">Transposase</fullName>
    </recommendedName>
</protein>
<reference evidence="1 2" key="1">
    <citation type="submission" date="2019-12" db="EMBL/GenBank/DDBJ databases">
        <title>Comparative genomics gives insights into the taxonomy of the Azoarcus-Aromatoleum group and reveals separate origins of nif in the plant-associated Azoarcus and non-plant-associated Aromatoleum sub-groups.</title>
        <authorList>
            <person name="Lafos M."/>
            <person name="Maluk M."/>
            <person name="Batista M."/>
            <person name="Junghare M."/>
            <person name="Carmona M."/>
            <person name="Faoro H."/>
            <person name="Cruz L.M."/>
            <person name="Battistoni F."/>
            <person name="De Souza E."/>
            <person name="Pedrosa F."/>
            <person name="Chen W.-M."/>
            <person name="Poole P.S."/>
            <person name="Dixon R.A."/>
            <person name="James E.K."/>
        </authorList>
    </citation>
    <scope>NUCLEOTIDE SEQUENCE [LARGE SCALE GENOMIC DNA]</scope>
    <source>
        <strain evidence="1 2">T</strain>
    </source>
</reference>
<organism evidence="1 2">
    <name type="scientific">Aromatoleum toluolicum</name>
    <dbReference type="NCBI Taxonomy" id="90060"/>
    <lineage>
        <taxon>Bacteria</taxon>
        <taxon>Pseudomonadati</taxon>
        <taxon>Pseudomonadota</taxon>
        <taxon>Betaproteobacteria</taxon>
        <taxon>Rhodocyclales</taxon>
        <taxon>Rhodocyclaceae</taxon>
        <taxon>Aromatoleum</taxon>
    </lineage>
</organism>
<evidence type="ECO:0000313" key="2">
    <source>
        <dbReference type="Proteomes" id="UP000634522"/>
    </source>
</evidence>
<keyword evidence="2" id="KW-1185">Reference proteome</keyword>